<dbReference type="SMART" id="SM00744">
    <property type="entry name" value="RINGv"/>
    <property type="match status" value="1"/>
</dbReference>
<feature type="transmembrane region" description="Helical" evidence="14">
    <location>
        <begin position="894"/>
        <end position="916"/>
    </location>
</feature>
<dbReference type="PANTHER" id="PTHR13145">
    <property type="entry name" value="SSM4 PROTEIN"/>
    <property type="match status" value="1"/>
</dbReference>
<evidence type="ECO:0000256" key="14">
    <source>
        <dbReference type="SAM" id="Phobius"/>
    </source>
</evidence>
<dbReference type="InterPro" id="IPR013083">
    <property type="entry name" value="Znf_RING/FYVE/PHD"/>
</dbReference>
<feature type="transmembrane region" description="Helical" evidence="14">
    <location>
        <begin position="1128"/>
        <end position="1147"/>
    </location>
</feature>
<feature type="region of interest" description="Disordered" evidence="13">
    <location>
        <begin position="262"/>
        <end position="338"/>
    </location>
</feature>
<evidence type="ECO:0000256" key="8">
    <source>
        <dbReference type="ARBA" id="ARBA00022771"/>
    </source>
</evidence>
<keyword evidence="8" id="KW-0863">Zinc-finger</keyword>
<keyword evidence="12 14" id="KW-0472">Membrane</keyword>
<evidence type="ECO:0000256" key="2">
    <source>
        <dbReference type="ARBA" id="ARBA00004141"/>
    </source>
</evidence>
<feature type="transmembrane region" description="Helical" evidence="14">
    <location>
        <begin position="836"/>
        <end position="856"/>
    </location>
</feature>
<evidence type="ECO:0000256" key="11">
    <source>
        <dbReference type="ARBA" id="ARBA00022989"/>
    </source>
</evidence>
<evidence type="ECO:0000256" key="13">
    <source>
        <dbReference type="SAM" id="MobiDB-lite"/>
    </source>
</evidence>
<evidence type="ECO:0000259" key="15">
    <source>
        <dbReference type="PROSITE" id="PS51292"/>
    </source>
</evidence>
<keyword evidence="17" id="KW-1185">Reference proteome</keyword>
<name>A0A0D7B5I0_9AGAR</name>
<dbReference type="FunFam" id="3.30.40.10:FF:000287">
    <property type="entry name" value="RING finger membrane protein"/>
    <property type="match status" value="1"/>
</dbReference>
<dbReference type="GO" id="GO:0061630">
    <property type="term" value="F:ubiquitin protein ligase activity"/>
    <property type="evidence" value="ECO:0007669"/>
    <property type="project" value="UniProtKB-EC"/>
</dbReference>
<protein>
    <recommendedName>
        <fullName evidence="4">RING-type E3 ubiquitin transferase</fullName>
        <ecNumber evidence="4">2.3.2.27</ecNumber>
    </recommendedName>
</protein>
<feature type="transmembrane region" description="Helical" evidence="14">
    <location>
        <begin position="627"/>
        <end position="650"/>
    </location>
</feature>
<evidence type="ECO:0000313" key="16">
    <source>
        <dbReference type="EMBL" id="KIY65813.1"/>
    </source>
</evidence>
<feature type="region of interest" description="Disordered" evidence="13">
    <location>
        <begin position="1357"/>
        <end position="1387"/>
    </location>
</feature>
<evidence type="ECO:0000256" key="12">
    <source>
        <dbReference type="ARBA" id="ARBA00023136"/>
    </source>
</evidence>
<keyword evidence="6 14" id="KW-0812">Transmembrane</keyword>
<dbReference type="GO" id="GO:0005789">
    <property type="term" value="C:endoplasmic reticulum membrane"/>
    <property type="evidence" value="ECO:0007669"/>
    <property type="project" value="TreeGrafter"/>
</dbReference>
<keyword evidence="11 14" id="KW-1133">Transmembrane helix</keyword>
<accession>A0A0D7B5I0</accession>
<dbReference type="InterPro" id="IPR056521">
    <property type="entry name" value="MARCHF6-like_C"/>
</dbReference>
<evidence type="ECO:0000256" key="7">
    <source>
        <dbReference type="ARBA" id="ARBA00022723"/>
    </source>
</evidence>
<feature type="compositionally biased region" description="Basic residues" evidence="13">
    <location>
        <begin position="306"/>
        <end position="319"/>
    </location>
</feature>
<dbReference type="EMBL" id="KN880576">
    <property type="protein sequence ID" value="KIY65813.1"/>
    <property type="molecule type" value="Genomic_DNA"/>
</dbReference>
<feature type="transmembrane region" description="Helical" evidence="14">
    <location>
        <begin position="173"/>
        <end position="193"/>
    </location>
</feature>
<evidence type="ECO:0000256" key="6">
    <source>
        <dbReference type="ARBA" id="ARBA00022692"/>
    </source>
</evidence>
<evidence type="ECO:0000256" key="4">
    <source>
        <dbReference type="ARBA" id="ARBA00012483"/>
    </source>
</evidence>
<dbReference type="EC" id="2.3.2.27" evidence="4"/>
<keyword evidence="7" id="KW-0479">Metal-binding</keyword>
<feature type="transmembrane region" description="Helical" evidence="14">
    <location>
        <begin position="743"/>
        <end position="763"/>
    </location>
</feature>
<evidence type="ECO:0000313" key="17">
    <source>
        <dbReference type="Proteomes" id="UP000054007"/>
    </source>
</evidence>
<reference evidence="16 17" key="1">
    <citation type="journal article" date="2015" name="Fungal Genet. Biol.">
        <title>Evolution of novel wood decay mechanisms in Agaricales revealed by the genome sequences of Fistulina hepatica and Cylindrobasidium torrendii.</title>
        <authorList>
            <person name="Floudas D."/>
            <person name="Held B.W."/>
            <person name="Riley R."/>
            <person name="Nagy L.G."/>
            <person name="Koehler G."/>
            <person name="Ransdell A.S."/>
            <person name="Younus H."/>
            <person name="Chow J."/>
            <person name="Chiniquy J."/>
            <person name="Lipzen A."/>
            <person name="Tritt A."/>
            <person name="Sun H."/>
            <person name="Haridas S."/>
            <person name="LaButti K."/>
            <person name="Ohm R.A."/>
            <person name="Kues U."/>
            <person name="Blanchette R.A."/>
            <person name="Grigoriev I.V."/>
            <person name="Minto R.E."/>
            <person name="Hibbett D.S."/>
        </authorList>
    </citation>
    <scope>NUCLEOTIDE SEQUENCE [LARGE SCALE GENOMIC DNA]</scope>
    <source>
        <strain evidence="16 17">FP15055 ss-10</strain>
    </source>
</reference>
<feature type="transmembrane region" description="Helical" evidence="14">
    <location>
        <begin position="936"/>
        <end position="955"/>
    </location>
</feature>
<dbReference type="Gene3D" id="3.30.40.10">
    <property type="entry name" value="Zinc/RING finger domain, C3HC4 (zinc finger)"/>
    <property type="match status" value="1"/>
</dbReference>
<feature type="compositionally biased region" description="Polar residues" evidence="13">
    <location>
        <begin position="352"/>
        <end position="362"/>
    </location>
</feature>
<comment type="subcellular location">
    <subcellularLocation>
        <location evidence="2">Membrane</location>
        <topology evidence="2">Multi-pass membrane protein</topology>
    </subcellularLocation>
</comment>
<keyword evidence="5" id="KW-0808">Transferase</keyword>
<dbReference type="InterPro" id="IPR011016">
    <property type="entry name" value="Znf_RING-CH"/>
</dbReference>
<gene>
    <name evidence="16" type="ORF">CYLTODRAFT_492008</name>
</gene>
<dbReference type="Pfam" id="PF12906">
    <property type="entry name" value="RINGv"/>
    <property type="match status" value="1"/>
</dbReference>
<evidence type="ECO:0000256" key="1">
    <source>
        <dbReference type="ARBA" id="ARBA00000900"/>
    </source>
</evidence>
<feature type="region of interest" description="Disordered" evidence="13">
    <location>
        <begin position="352"/>
        <end position="378"/>
    </location>
</feature>
<dbReference type="GO" id="GO:0036503">
    <property type="term" value="P:ERAD pathway"/>
    <property type="evidence" value="ECO:0007669"/>
    <property type="project" value="TreeGrafter"/>
</dbReference>
<dbReference type="GO" id="GO:0008270">
    <property type="term" value="F:zinc ion binding"/>
    <property type="evidence" value="ECO:0007669"/>
    <property type="project" value="UniProtKB-KW"/>
</dbReference>
<proteinExistence type="predicted"/>
<feature type="transmembrane region" description="Helical" evidence="14">
    <location>
        <begin position="1181"/>
        <end position="1204"/>
    </location>
</feature>
<dbReference type="STRING" id="1314674.A0A0D7B5I0"/>
<comment type="catalytic activity">
    <reaction evidence="1">
        <text>S-ubiquitinyl-[E2 ubiquitin-conjugating enzyme]-L-cysteine + [acceptor protein]-L-lysine = [E2 ubiquitin-conjugating enzyme]-L-cysteine + N(6)-ubiquitinyl-[acceptor protein]-L-lysine.</text>
        <dbReference type="EC" id="2.3.2.27"/>
    </reaction>
</comment>
<dbReference type="SUPFAM" id="SSF57850">
    <property type="entry name" value="RING/U-box"/>
    <property type="match status" value="1"/>
</dbReference>
<dbReference type="Proteomes" id="UP000054007">
    <property type="component" value="Unassembled WGS sequence"/>
</dbReference>
<feature type="transmembrane region" description="Helical" evidence="14">
    <location>
        <begin position="1272"/>
        <end position="1294"/>
    </location>
</feature>
<sequence>MQEAEEQDTCRICSAPAEPDQPLFHPCKCSGTIRYIHQDCLTTWLAHSKKKTCDVCKHSYSFTKVYAADMPTRLPPTLVARRLVQQAFNIVLVSLRALMVASVWLAVLPLATLWTWRLCFAFGEFTSYYIADRPIPVEGAESTQRSYHTILNDPTTYSSLSQHPLWLAISNDIFSGQIIASLIVVTFVAIFLLREWISQNARPGVLEGEDMPLVDLPEPGPQANLEPLELDDAPALPVMAVQDRIAMAERQLEAVRALDAMQANRGRPGTPIPEPAGPPQGRLKRDRTEELDVNIPFDTERERHRAQTRRVHTARRHRQQAISEGAASSSSGSVAPADWPQEFTFRSDRTFATQTGEPSTPAISGPRAIPPTMNSPFPPVALQQPVGAQLPFSFDQAASSSSAVNTPGTPLRRPPLPNTFLPPGSSGPSSPARVTPMISPGLATYRPPEVMVEDTSYFDDFQNPLRQMRAEVEPDEMGHYFIDPDEDEEGDVFGQEMHFHNHGDGEVPLEQQDDRIVRINGPPQEEPVVPNLADDAEMAANLNDDLDGGADEDMEGALEAIGMRGPLYGVIQNATLMVLVLDAAIVLGVMLPFTVGKMSLLLALDPHRFLQLLHLPIRAIRLVTDPVVDAAVAAISYILFGALSTFYVFILEVSPKHVGDRISKTVQYVMQAYPFSPSATSSATHTPAIPSPSSMPWDEKLEALLAKIEPTFAPLGKEVRLSAARGQEGWKAVALGTGAVERAVAVVFGYLVISLAMVAYVNLLSVGNQQAGKTMKSFLKQHLLVFKVAAFIFIELVLFPLGCGIILDACTLWFFTPHHLGGRTLFLFQAPMTATFYHWVAGTMFMYSFAILLSGCRSIMRPGAMWFVKDPQDQNSHPIRDILDRSSFTQLRKICVSAIMYTIIVAFTTASASVLLTLGTKSVLPFRWKSREPLMSIPIDLLFMQYALPHTIEYFRPRKAVRKVVMATWKYLAHQLRLSSYFFGVRVPDEEVTPRNWELNRLWKTNNMVTSQDKRDGSFRRVPANDNIVLAREYAATAEVTEMGIPATPQAVKLIAIQNHEARRARRDYKKDYMTVYLPPAFKYRMLTFVLILWGLGAMCCGAAVAAPVLLGRAFFKLFIESDVHDGYSFLAGFYMLWACHAVGQAVGKLDRRRQRLEEGGPRPNLAWLTLKRGLIWCAKAAYVTFFCGGVIPALLGIMINLYVTLPLRLMVDPTVQPRMKLADEWALGLLYMKIFLHVRRGHDLIHFGRGLERMARNGWTNLDPWRATKDVIAPVVAGLTAMIVLPALGFLGLKRLFAEGTFTEDFLFINVYPTIFIAAAMSRSALVSVDVVQSWSQSIRDKEFLVEMRLRNHENEQAGEARRAQATQTQAQAQAEQGQNGQPILI</sequence>
<comment type="pathway">
    <text evidence="3">Protein modification; protein ubiquitination.</text>
</comment>
<feature type="transmembrane region" description="Helical" evidence="14">
    <location>
        <begin position="87"/>
        <end position="107"/>
    </location>
</feature>
<feature type="compositionally biased region" description="Low complexity" evidence="13">
    <location>
        <begin position="321"/>
        <end position="337"/>
    </location>
</feature>
<feature type="domain" description="RING-CH-type" evidence="15">
    <location>
        <begin position="2"/>
        <end position="63"/>
    </location>
</feature>
<evidence type="ECO:0000256" key="5">
    <source>
        <dbReference type="ARBA" id="ARBA00022679"/>
    </source>
</evidence>
<dbReference type="PANTHER" id="PTHR13145:SF0">
    <property type="entry name" value="E3 UBIQUITIN-PROTEIN LIGASE MARCHF6"/>
    <property type="match status" value="1"/>
</dbReference>
<feature type="compositionally biased region" description="Low complexity" evidence="13">
    <location>
        <begin position="1365"/>
        <end position="1387"/>
    </location>
</feature>
<evidence type="ECO:0000256" key="10">
    <source>
        <dbReference type="ARBA" id="ARBA00022833"/>
    </source>
</evidence>
<dbReference type="OrthoDB" id="264354at2759"/>
<feature type="transmembrane region" description="Helical" evidence="14">
    <location>
        <begin position="1089"/>
        <end position="1116"/>
    </location>
</feature>
<dbReference type="Pfam" id="PF23113">
    <property type="entry name" value="MARCHF6_C"/>
    <property type="match status" value="1"/>
</dbReference>
<dbReference type="CDD" id="cd16702">
    <property type="entry name" value="RING_CH-C4HC3_MARCH6"/>
    <property type="match status" value="1"/>
</dbReference>
<organism evidence="16 17">
    <name type="scientific">Cylindrobasidium torrendii FP15055 ss-10</name>
    <dbReference type="NCBI Taxonomy" id="1314674"/>
    <lineage>
        <taxon>Eukaryota</taxon>
        <taxon>Fungi</taxon>
        <taxon>Dikarya</taxon>
        <taxon>Basidiomycota</taxon>
        <taxon>Agaricomycotina</taxon>
        <taxon>Agaricomycetes</taxon>
        <taxon>Agaricomycetidae</taxon>
        <taxon>Agaricales</taxon>
        <taxon>Marasmiineae</taxon>
        <taxon>Physalacriaceae</taxon>
        <taxon>Cylindrobasidium</taxon>
    </lineage>
</organism>
<feature type="transmembrane region" description="Helical" evidence="14">
    <location>
        <begin position="784"/>
        <end position="816"/>
    </location>
</feature>
<keyword evidence="9" id="KW-0833">Ubl conjugation pathway</keyword>
<evidence type="ECO:0000256" key="3">
    <source>
        <dbReference type="ARBA" id="ARBA00004906"/>
    </source>
</evidence>
<dbReference type="PROSITE" id="PS51292">
    <property type="entry name" value="ZF_RING_CH"/>
    <property type="match status" value="1"/>
</dbReference>
<keyword evidence="10" id="KW-0862">Zinc</keyword>
<evidence type="ECO:0000256" key="9">
    <source>
        <dbReference type="ARBA" id="ARBA00022786"/>
    </source>
</evidence>